<dbReference type="EMBL" id="ML122286">
    <property type="protein sequence ID" value="RPD56640.1"/>
    <property type="molecule type" value="Genomic_DNA"/>
</dbReference>
<proteinExistence type="predicted"/>
<name>A0A5C2S004_9APHY</name>
<accession>A0A5C2S004</accession>
<organism evidence="1 2">
    <name type="scientific">Lentinus tigrinus ALCF2SS1-6</name>
    <dbReference type="NCBI Taxonomy" id="1328759"/>
    <lineage>
        <taxon>Eukaryota</taxon>
        <taxon>Fungi</taxon>
        <taxon>Dikarya</taxon>
        <taxon>Basidiomycota</taxon>
        <taxon>Agaricomycotina</taxon>
        <taxon>Agaricomycetes</taxon>
        <taxon>Polyporales</taxon>
        <taxon>Polyporaceae</taxon>
        <taxon>Lentinus</taxon>
    </lineage>
</organism>
<keyword evidence="2" id="KW-1185">Reference proteome</keyword>
<gene>
    <name evidence="1" type="ORF">L227DRAFT_248350</name>
</gene>
<evidence type="ECO:0000313" key="1">
    <source>
        <dbReference type="EMBL" id="RPD56640.1"/>
    </source>
</evidence>
<dbReference type="AlphaFoldDB" id="A0A5C2S004"/>
<dbReference type="Proteomes" id="UP000313359">
    <property type="component" value="Unassembled WGS sequence"/>
</dbReference>
<sequence length="113" mass="12257">MPPLWPDGVVISLYVPSHPWAPCKASLMAVALILVLHTACGGTVDVRPNLGPSGNKPISPIGLMPLGHRFEHADQSDLAVLLCCRCSDDAGGITTTMRRKIRVCVRRLVYVER</sequence>
<evidence type="ECO:0000313" key="2">
    <source>
        <dbReference type="Proteomes" id="UP000313359"/>
    </source>
</evidence>
<reference evidence="1" key="1">
    <citation type="journal article" date="2018" name="Genome Biol. Evol.">
        <title>Genomics and development of Lentinus tigrinus, a white-rot wood-decaying mushroom with dimorphic fruiting bodies.</title>
        <authorList>
            <person name="Wu B."/>
            <person name="Xu Z."/>
            <person name="Knudson A."/>
            <person name="Carlson A."/>
            <person name="Chen N."/>
            <person name="Kovaka S."/>
            <person name="LaButti K."/>
            <person name="Lipzen A."/>
            <person name="Pennachio C."/>
            <person name="Riley R."/>
            <person name="Schakwitz W."/>
            <person name="Umezawa K."/>
            <person name="Ohm R.A."/>
            <person name="Grigoriev I.V."/>
            <person name="Nagy L.G."/>
            <person name="Gibbons J."/>
            <person name="Hibbett D."/>
        </authorList>
    </citation>
    <scope>NUCLEOTIDE SEQUENCE [LARGE SCALE GENOMIC DNA]</scope>
    <source>
        <strain evidence="1">ALCF2SS1-6</strain>
    </source>
</reference>
<protein>
    <submittedName>
        <fullName evidence="1">Uncharacterized protein</fullName>
    </submittedName>
</protein>